<dbReference type="RefSeq" id="WP_116553004.1">
    <property type="nucleotide sequence ID" value="NZ_QCZG01000001.1"/>
</dbReference>
<keyword evidence="6" id="KW-0966">Cell projection</keyword>
<dbReference type="Pfam" id="PF02049">
    <property type="entry name" value="FliE"/>
    <property type="match status" value="1"/>
</dbReference>
<sequence>MEKFGITPLIFNQKPIANIEVKKTPFDVQQQFSQMLSNAMNKVNDAQAASDKETKKLIENKAVNLHDVMITAEKASVSMQVALEIRNKAIEAYQEIMRMPL</sequence>
<dbReference type="GO" id="GO:0009425">
    <property type="term" value="C:bacterial-type flagellum basal body"/>
    <property type="evidence" value="ECO:0007669"/>
    <property type="project" value="UniProtKB-SubCell"/>
</dbReference>
<dbReference type="AlphaFoldDB" id="A0A2U1K7J9"/>
<evidence type="ECO:0000256" key="5">
    <source>
        <dbReference type="NCBIfam" id="TIGR00205"/>
    </source>
</evidence>
<comment type="similarity">
    <text evidence="2 4">Belongs to the FliE family.</text>
</comment>
<dbReference type="OrthoDB" id="9812413at2"/>
<keyword evidence="7" id="KW-1185">Reference proteome</keyword>
<keyword evidence="6" id="KW-0969">Cilium</keyword>
<comment type="subcellular location">
    <subcellularLocation>
        <location evidence="1 4">Bacterial flagellum basal body</location>
    </subcellularLocation>
</comment>
<dbReference type="PANTHER" id="PTHR34653:SF1">
    <property type="entry name" value="FLAGELLAR HOOK-BASAL BODY COMPLEX PROTEIN FLIE"/>
    <property type="match status" value="1"/>
</dbReference>
<dbReference type="HAMAP" id="MF_00724">
    <property type="entry name" value="FliE"/>
    <property type="match status" value="1"/>
</dbReference>
<dbReference type="NCBIfam" id="TIGR00205">
    <property type="entry name" value="fliE"/>
    <property type="match status" value="1"/>
</dbReference>
<dbReference type="PANTHER" id="PTHR34653">
    <property type="match status" value="1"/>
</dbReference>
<keyword evidence="3 4" id="KW-0975">Bacterial flagellum</keyword>
<evidence type="ECO:0000313" key="7">
    <source>
        <dbReference type="Proteomes" id="UP000245998"/>
    </source>
</evidence>
<dbReference type="Proteomes" id="UP000245998">
    <property type="component" value="Unassembled WGS sequence"/>
</dbReference>
<protein>
    <recommendedName>
        <fullName evidence="4 5">Flagellar hook-basal body complex protein FliE</fullName>
    </recommendedName>
</protein>
<reference evidence="6 7" key="1">
    <citation type="submission" date="2018-04" db="EMBL/GenBank/DDBJ databases">
        <title>Camelliibacillus theae gen. nov., sp. nov., isolated from Pu'er tea.</title>
        <authorList>
            <person name="Niu L."/>
        </authorList>
    </citation>
    <scope>NUCLEOTIDE SEQUENCE [LARGE SCALE GENOMIC DNA]</scope>
    <source>
        <strain evidence="6 7">T8</strain>
    </source>
</reference>
<proteinExistence type="inferred from homology"/>
<evidence type="ECO:0000256" key="1">
    <source>
        <dbReference type="ARBA" id="ARBA00004117"/>
    </source>
</evidence>
<evidence type="ECO:0000256" key="2">
    <source>
        <dbReference type="ARBA" id="ARBA00009272"/>
    </source>
</evidence>
<evidence type="ECO:0000256" key="4">
    <source>
        <dbReference type="HAMAP-Rule" id="MF_00724"/>
    </source>
</evidence>
<dbReference type="EMBL" id="QCZG01000001">
    <property type="protein sequence ID" value="PWA13500.1"/>
    <property type="molecule type" value="Genomic_DNA"/>
</dbReference>
<evidence type="ECO:0000313" key="6">
    <source>
        <dbReference type="EMBL" id="PWA13500.1"/>
    </source>
</evidence>
<dbReference type="GO" id="GO:0005198">
    <property type="term" value="F:structural molecule activity"/>
    <property type="evidence" value="ECO:0007669"/>
    <property type="project" value="UniProtKB-UniRule"/>
</dbReference>
<dbReference type="GO" id="GO:0071973">
    <property type="term" value="P:bacterial-type flagellum-dependent cell motility"/>
    <property type="evidence" value="ECO:0007669"/>
    <property type="project" value="InterPro"/>
</dbReference>
<evidence type="ECO:0000256" key="3">
    <source>
        <dbReference type="ARBA" id="ARBA00023143"/>
    </source>
</evidence>
<dbReference type="InterPro" id="IPR001624">
    <property type="entry name" value="FliE"/>
</dbReference>
<dbReference type="GO" id="GO:0003774">
    <property type="term" value="F:cytoskeletal motor activity"/>
    <property type="evidence" value="ECO:0007669"/>
    <property type="project" value="InterPro"/>
</dbReference>
<keyword evidence="6" id="KW-0282">Flagellum</keyword>
<dbReference type="PRINTS" id="PR01006">
    <property type="entry name" value="FLGHOOKFLIE"/>
</dbReference>
<name>A0A2U1K7J9_9BACI</name>
<accession>A0A2U1K7J9</accession>
<organism evidence="6 7">
    <name type="scientific">Pueribacillus theae</name>
    <dbReference type="NCBI Taxonomy" id="2171751"/>
    <lineage>
        <taxon>Bacteria</taxon>
        <taxon>Bacillati</taxon>
        <taxon>Bacillota</taxon>
        <taxon>Bacilli</taxon>
        <taxon>Bacillales</taxon>
        <taxon>Bacillaceae</taxon>
        <taxon>Pueribacillus</taxon>
    </lineage>
</organism>
<gene>
    <name evidence="4" type="primary">fliE</name>
    <name evidence="6" type="ORF">DCC39_01005</name>
</gene>
<comment type="caution">
    <text evidence="6">The sequence shown here is derived from an EMBL/GenBank/DDBJ whole genome shotgun (WGS) entry which is preliminary data.</text>
</comment>